<evidence type="ECO:0000313" key="1">
    <source>
        <dbReference type="EMBL" id="SBW84278.1"/>
    </source>
</evidence>
<dbReference type="Proteomes" id="UP000245431">
    <property type="component" value="Chromosome PVE_r2"/>
</dbReference>
<dbReference type="AlphaFoldDB" id="A0A1D3K7G5"/>
<evidence type="ECO:0000313" key="2">
    <source>
        <dbReference type="Proteomes" id="UP000245431"/>
    </source>
</evidence>
<dbReference type="NCBIfam" id="TIGR03737">
    <property type="entry name" value="PRTRC_B"/>
    <property type="match status" value="1"/>
</dbReference>
<gene>
    <name evidence="1" type="ORF">PVE_R2G0249</name>
</gene>
<evidence type="ECO:0008006" key="3">
    <source>
        <dbReference type="Google" id="ProtNLM"/>
    </source>
</evidence>
<dbReference type="InterPro" id="IPR032787">
    <property type="entry name" value="Prok-E2_D"/>
</dbReference>
<name>A0A1D3K7G5_PSEVE</name>
<sequence length="232" mass="25474">MLNNDVTARALIAFHHTKTNRLDFTSHEVINSPVEGGFTLGAGRAFSEEDKETLVDLLLNIDVGIEFIDTRILIKSRSLLAWYNPPQVIDVLFRDAVHKAPIPGLIFIASQGKLRCFAFKGKGRPTPDTKLFLAPMGNMYSSGSFCSGNCEVPKDNTIASIPGWERFVLQCVNTHMGIKVLKTPTNYEEVIAFYKDLSDTSAKNFPAAQLLPMLAKGVQLTLKDAVATGGEE</sequence>
<proteinExistence type="predicted"/>
<dbReference type="Pfam" id="PF14460">
    <property type="entry name" value="Prok-E2_D"/>
    <property type="match status" value="1"/>
</dbReference>
<protein>
    <recommendedName>
        <fullName evidence="3">PRTRC system protein B</fullName>
    </recommendedName>
</protein>
<reference evidence="2" key="1">
    <citation type="submission" date="2016-07" db="EMBL/GenBank/DDBJ databases">
        <authorList>
            <person name="Florea S."/>
            <person name="Webb J.S."/>
            <person name="Jaromczyk J."/>
            <person name="Schardl C.L."/>
        </authorList>
    </citation>
    <scope>NUCLEOTIDE SEQUENCE [LARGE SCALE GENOMIC DNA]</scope>
    <source>
        <strain evidence="2">1YdBTEX2</strain>
    </source>
</reference>
<accession>A0A1D3K7G5</accession>
<dbReference type="InterPro" id="IPR022280">
    <property type="entry name" value="PRTRC_protein-B"/>
</dbReference>
<dbReference type="EMBL" id="LT599584">
    <property type="protein sequence ID" value="SBW84278.1"/>
    <property type="molecule type" value="Genomic_DNA"/>
</dbReference>
<organism evidence="1 2">
    <name type="scientific">Pseudomonas veronii 1YdBTEX2</name>
    <dbReference type="NCBI Taxonomy" id="1295141"/>
    <lineage>
        <taxon>Bacteria</taxon>
        <taxon>Pseudomonadati</taxon>
        <taxon>Pseudomonadota</taxon>
        <taxon>Gammaproteobacteria</taxon>
        <taxon>Pseudomonadales</taxon>
        <taxon>Pseudomonadaceae</taxon>
        <taxon>Pseudomonas</taxon>
    </lineage>
</organism>